<name>A0A1I1PR33_9CLOT</name>
<dbReference type="SUPFAM" id="SSF141868">
    <property type="entry name" value="EAL domain-like"/>
    <property type="match status" value="1"/>
</dbReference>
<proteinExistence type="predicted"/>
<dbReference type="PANTHER" id="PTHR33121">
    <property type="entry name" value="CYCLIC DI-GMP PHOSPHODIESTERASE PDEF"/>
    <property type="match status" value="1"/>
</dbReference>
<protein>
    <submittedName>
        <fullName evidence="4">Diguanylate cyclase (GGDEF) domain-containing protein</fullName>
    </submittedName>
</protein>
<keyword evidence="1" id="KW-0812">Transmembrane</keyword>
<feature type="transmembrane region" description="Helical" evidence="1">
    <location>
        <begin position="12"/>
        <end position="32"/>
    </location>
</feature>
<dbReference type="SMART" id="SM00052">
    <property type="entry name" value="EAL"/>
    <property type="match status" value="1"/>
</dbReference>
<dbReference type="PANTHER" id="PTHR33121:SF70">
    <property type="entry name" value="SIGNALING PROTEIN YKOW"/>
    <property type="match status" value="1"/>
</dbReference>
<feature type="domain" description="EAL" evidence="2">
    <location>
        <begin position="731"/>
        <end position="978"/>
    </location>
</feature>
<accession>A0A1I1PR33</accession>
<dbReference type="PROSITE" id="PS50883">
    <property type="entry name" value="EAL"/>
    <property type="match status" value="1"/>
</dbReference>
<evidence type="ECO:0000259" key="2">
    <source>
        <dbReference type="PROSITE" id="PS50883"/>
    </source>
</evidence>
<dbReference type="GO" id="GO:0071111">
    <property type="term" value="F:cyclic-guanylate-specific phosphodiesterase activity"/>
    <property type="evidence" value="ECO:0007669"/>
    <property type="project" value="InterPro"/>
</dbReference>
<dbReference type="Pfam" id="PF00990">
    <property type="entry name" value="GGDEF"/>
    <property type="match status" value="1"/>
</dbReference>
<evidence type="ECO:0000259" key="3">
    <source>
        <dbReference type="PROSITE" id="PS50887"/>
    </source>
</evidence>
<sequence length="987" mass="114119">MNQKNNSIIRKLTIPMIIALLTQSIFYVIIILCSGTLQSLKNNEFETFNETVTSRNNYLNNEMLNHWSNIDESEKNINGIILKTLEVNNLKVKDLDSDSEIKSEILSNVSKPLMHMIGENHVNGAFVILDDKTTNTYNNTVEKSGIYIKDSDPIKNSLDNSDLRVKVGPNEVSKKMKISLDSSWTNNFHLNKDMDFFYKPINAAKQYKDLPYNDLGYWSNIAGLSDALQPSITYTVPLLDNEGNPYGVLGVEIELEYMKTLLPYNEMDSNKNGSYIICVDTNNDMKFKNVVSNGTIKLKGIEGLENITFEDKEVYKDIYELQDDEYIKNTTYSNIKYFNLYNYNTPFKNEKWALVGIIEKDSILYYINRFKYFLVLDLIISTLIGILIVYIAANRVTIPIRNLAKKVREDDPLNPLVLEKINISEIDDLSLAIANLRIKATDSASKLSQIIGLLNMPIGAFEHKKDEDMVFCTEAFFSVIGIDDINRHEAYTHRVFFKEILKIITTNPEPDLDNVYKIEKENKQDMWIKLTIFEDESKMLGVVIDVTQEVLEKCKIEYERDYDILTNLLNRRAFYNRVNKKLQEDIEIAAFVMLDLDNLKYVNDTYGHDYGDKYIKKAAIVLEEFTEHNGIVSRISGDEFYVFIHGYDDKDKIRQIIKRIHKNMKQSSIILPDNNELKIRASAGVAWYPDDSTKYEELTKYCDFAMYKIKNTAKGNLNEFNRDDYNKDSFLLSSKEELNKLIDEELVKYAFQPIVNANTGEIYGYEALMRSQLDTLKNPLDIIRLATSQFRLYQIERLTWFKALESFVEYKEEFGEAKIFLNSIPNYVLSDEDLDEFKQLYSPYCSKIVLELLENERSNGEHTAKKRKLIEEWGAKIALDDFGSGYNNEALLLEITPDIVKIDISIIIGIDKDLNRQQILQNIISYSKQRGIKILAEGIETKGELEKVIEFGVDYIQGYYLSKPEFIPPKISEKLVKEILDINTKLC</sequence>
<dbReference type="EMBL" id="FOMG01000019">
    <property type="protein sequence ID" value="SFD09513.1"/>
    <property type="molecule type" value="Genomic_DNA"/>
</dbReference>
<dbReference type="InterPro" id="IPR035919">
    <property type="entry name" value="EAL_sf"/>
</dbReference>
<reference evidence="4 5" key="1">
    <citation type="submission" date="2016-10" db="EMBL/GenBank/DDBJ databases">
        <authorList>
            <person name="de Groot N.N."/>
        </authorList>
    </citation>
    <scope>NUCLEOTIDE SEQUENCE [LARGE SCALE GENOMIC DNA]</scope>
    <source>
        <strain evidence="4 5">DSM 12992</strain>
    </source>
</reference>
<keyword evidence="1" id="KW-0472">Membrane</keyword>
<dbReference type="InterPro" id="IPR043128">
    <property type="entry name" value="Rev_trsase/Diguanyl_cyclase"/>
</dbReference>
<dbReference type="RefSeq" id="WP_341465528.1">
    <property type="nucleotide sequence ID" value="NZ_FOMG01000019.1"/>
</dbReference>
<dbReference type="STRING" id="119641.SAMN05421842_11957"/>
<dbReference type="Gene3D" id="3.20.20.450">
    <property type="entry name" value="EAL domain"/>
    <property type="match status" value="1"/>
</dbReference>
<dbReference type="CDD" id="cd01948">
    <property type="entry name" value="EAL"/>
    <property type="match status" value="1"/>
</dbReference>
<feature type="domain" description="GGDEF" evidence="3">
    <location>
        <begin position="587"/>
        <end position="722"/>
    </location>
</feature>
<keyword evidence="1" id="KW-1133">Transmembrane helix</keyword>
<dbReference type="InterPro" id="IPR029787">
    <property type="entry name" value="Nucleotide_cyclase"/>
</dbReference>
<dbReference type="Pfam" id="PF00563">
    <property type="entry name" value="EAL"/>
    <property type="match status" value="1"/>
</dbReference>
<evidence type="ECO:0000313" key="4">
    <source>
        <dbReference type="EMBL" id="SFD09513.1"/>
    </source>
</evidence>
<feature type="transmembrane region" description="Helical" evidence="1">
    <location>
        <begin position="372"/>
        <end position="393"/>
    </location>
</feature>
<dbReference type="Proteomes" id="UP000199263">
    <property type="component" value="Unassembled WGS sequence"/>
</dbReference>
<dbReference type="SMART" id="SM00267">
    <property type="entry name" value="GGDEF"/>
    <property type="match status" value="1"/>
</dbReference>
<dbReference type="NCBIfam" id="TIGR00254">
    <property type="entry name" value="GGDEF"/>
    <property type="match status" value="1"/>
</dbReference>
<dbReference type="InterPro" id="IPR000160">
    <property type="entry name" value="GGDEF_dom"/>
</dbReference>
<dbReference type="PROSITE" id="PS50887">
    <property type="entry name" value="GGDEF"/>
    <property type="match status" value="1"/>
</dbReference>
<evidence type="ECO:0000256" key="1">
    <source>
        <dbReference type="SAM" id="Phobius"/>
    </source>
</evidence>
<dbReference type="AlphaFoldDB" id="A0A1I1PR33"/>
<evidence type="ECO:0000313" key="5">
    <source>
        <dbReference type="Proteomes" id="UP000199263"/>
    </source>
</evidence>
<dbReference type="CDD" id="cd01949">
    <property type="entry name" value="GGDEF"/>
    <property type="match status" value="1"/>
</dbReference>
<dbReference type="SUPFAM" id="SSF55073">
    <property type="entry name" value="Nucleotide cyclase"/>
    <property type="match status" value="1"/>
</dbReference>
<organism evidence="4 5">
    <name type="scientific">Clostridium uliginosum</name>
    <dbReference type="NCBI Taxonomy" id="119641"/>
    <lineage>
        <taxon>Bacteria</taxon>
        <taxon>Bacillati</taxon>
        <taxon>Bacillota</taxon>
        <taxon>Clostridia</taxon>
        <taxon>Eubacteriales</taxon>
        <taxon>Clostridiaceae</taxon>
        <taxon>Clostridium</taxon>
    </lineage>
</organism>
<dbReference type="Gene3D" id="3.30.70.270">
    <property type="match status" value="1"/>
</dbReference>
<keyword evidence="5" id="KW-1185">Reference proteome</keyword>
<dbReference type="InterPro" id="IPR050706">
    <property type="entry name" value="Cyclic-di-GMP_PDE-like"/>
</dbReference>
<dbReference type="InterPro" id="IPR001633">
    <property type="entry name" value="EAL_dom"/>
</dbReference>
<gene>
    <name evidence="4" type="ORF">SAMN05421842_11957</name>
</gene>